<protein>
    <submittedName>
        <fullName evidence="1">Uncharacterized protein</fullName>
    </submittedName>
</protein>
<name>A0A649VN71_9CAUD</name>
<keyword evidence="2" id="KW-1185">Reference proteome</keyword>
<dbReference type="Proteomes" id="UP000427282">
    <property type="component" value="Segment"/>
</dbReference>
<gene>
    <name evidence="1" type="primary">30</name>
    <name evidence="1" type="ORF">SEA_MUFASA8_30</name>
</gene>
<dbReference type="KEGG" id="vg:55814483"/>
<reference evidence="1 2" key="1">
    <citation type="submission" date="2019-10" db="EMBL/GenBank/DDBJ databases">
        <authorList>
            <person name="Garlena R.A."/>
            <person name="Russell D.A."/>
            <person name="Pope W.H."/>
            <person name="Jacobs-Sera D."/>
            <person name="Hatfull G.F."/>
        </authorList>
    </citation>
    <scope>NUCLEOTIDE SEQUENCE [LARGE SCALE GENOMIC DNA]</scope>
</reference>
<sequence length="106" mass="11710">MKITEEEAVRLLNATADAPGRVMDMGYLNGTLLDTPQNAWAVALVNEWRAADPVARVAEYLRQRKRLDKTQGDVIHGVHSDPEAEMVQLTIEDLEAVLTIAQKKGA</sequence>
<dbReference type="RefSeq" id="YP_009885110.1">
    <property type="nucleotide sequence ID" value="NC_049478.1"/>
</dbReference>
<dbReference type="GeneID" id="55814483"/>
<dbReference type="EMBL" id="MN586027">
    <property type="protein sequence ID" value="QGJ93479.1"/>
    <property type="molecule type" value="Genomic_DNA"/>
</dbReference>
<accession>A0A649VN71</accession>
<evidence type="ECO:0000313" key="2">
    <source>
        <dbReference type="Proteomes" id="UP000427282"/>
    </source>
</evidence>
<evidence type="ECO:0000313" key="1">
    <source>
        <dbReference type="EMBL" id="QGJ93479.1"/>
    </source>
</evidence>
<organism evidence="1 2">
    <name type="scientific">Arthrobacter phage Mufasa8</name>
    <dbReference type="NCBI Taxonomy" id="2656526"/>
    <lineage>
        <taxon>Viruses</taxon>
        <taxon>Duplodnaviria</taxon>
        <taxon>Heunggongvirae</taxon>
        <taxon>Uroviricota</taxon>
        <taxon>Caudoviricetes</taxon>
        <taxon>Mufasoctovirus</taxon>
        <taxon>Mufasoctovirus mufasa8</taxon>
    </lineage>
</organism>
<proteinExistence type="predicted"/>